<dbReference type="Proteomes" id="UP001279860">
    <property type="component" value="Unassembled WGS sequence"/>
</dbReference>
<dbReference type="EMBL" id="JAWRCP010000002">
    <property type="protein sequence ID" value="MDW6094240.1"/>
    <property type="molecule type" value="Genomic_DNA"/>
</dbReference>
<name>A0ABU4IY11_9VIBR</name>
<keyword evidence="2" id="KW-1185">Reference proteome</keyword>
<accession>A0ABU4IY11</accession>
<evidence type="ECO:0000313" key="2">
    <source>
        <dbReference type="Proteomes" id="UP001279860"/>
    </source>
</evidence>
<protein>
    <submittedName>
        <fullName evidence="1">Uncharacterized protein</fullName>
    </submittedName>
</protein>
<evidence type="ECO:0000313" key="1">
    <source>
        <dbReference type="EMBL" id="MDW6094240.1"/>
    </source>
</evidence>
<gene>
    <name evidence="1" type="ORF">SBX64_17005</name>
</gene>
<proteinExistence type="predicted"/>
<reference evidence="1 2" key="1">
    <citation type="submission" date="2023-11" db="EMBL/GenBank/DDBJ databases">
        <title>Plant-associative lifestyle of Vibrio porteresiae and its evolutionary dynamics.</title>
        <authorList>
            <person name="Rameshkumar N."/>
            <person name="Kirti K."/>
        </authorList>
    </citation>
    <scope>NUCLEOTIDE SEQUENCE [LARGE SCALE GENOMIC DNA]</scope>
    <source>
        <strain evidence="1 2">MSSRF7</strain>
    </source>
</reference>
<organism evidence="1 2">
    <name type="scientific">Vibrio rhizosphaerae</name>
    <dbReference type="NCBI Taxonomy" id="398736"/>
    <lineage>
        <taxon>Bacteria</taxon>
        <taxon>Pseudomonadati</taxon>
        <taxon>Pseudomonadota</taxon>
        <taxon>Gammaproteobacteria</taxon>
        <taxon>Vibrionales</taxon>
        <taxon>Vibrionaceae</taxon>
        <taxon>Vibrio</taxon>
    </lineage>
</organism>
<comment type="caution">
    <text evidence="1">The sequence shown here is derived from an EMBL/GenBank/DDBJ whole genome shotgun (WGS) entry which is preliminary data.</text>
</comment>
<sequence length="112" mass="12405">MTPSNKKDFLVRLSSLKDELAHRAPMLLKSEKRIVRQISVPEAGKVKMIGCWFGTQSRSSVSLAFSTAPQVLFHGRKSTPKGLGFEFSAPNQGRIDSHPAQAILKKRPDFSP</sequence>
<dbReference type="RefSeq" id="WP_318585490.1">
    <property type="nucleotide sequence ID" value="NZ_JAWRCP010000002.1"/>
</dbReference>